<evidence type="ECO:0000259" key="3">
    <source>
        <dbReference type="Pfam" id="PF21647"/>
    </source>
</evidence>
<protein>
    <submittedName>
        <fullName evidence="4">Uncharacterized protein</fullName>
    </submittedName>
</protein>
<feature type="region of interest" description="Disordered" evidence="1">
    <location>
        <begin position="172"/>
        <end position="193"/>
    </location>
</feature>
<dbReference type="EMBL" id="JANJYI010000007">
    <property type="protein sequence ID" value="KAK2641892.1"/>
    <property type="molecule type" value="Genomic_DNA"/>
</dbReference>
<feature type="compositionally biased region" description="Basic and acidic residues" evidence="1">
    <location>
        <begin position="335"/>
        <end position="355"/>
    </location>
</feature>
<feature type="region of interest" description="Disordered" evidence="1">
    <location>
        <begin position="727"/>
        <end position="748"/>
    </location>
</feature>
<dbReference type="InterPro" id="IPR049172">
    <property type="entry name" value="DUF6857_pln"/>
</dbReference>
<dbReference type="Pfam" id="PF21647">
    <property type="entry name" value="DUF6857"/>
    <property type="match status" value="1"/>
</dbReference>
<evidence type="ECO:0000259" key="2">
    <source>
        <dbReference type="Pfam" id="PF06075"/>
    </source>
</evidence>
<dbReference type="InterPro" id="IPR010341">
    <property type="entry name" value="DUF936_pln"/>
</dbReference>
<feature type="compositionally biased region" description="Basic and acidic residues" evidence="1">
    <location>
        <begin position="302"/>
        <end position="320"/>
    </location>
</feature>
<dbReference type="Proteomes" id="UP001280121">
    <property type="component" value="Unassembled WGS sequence"/>
</dbReference>
<dbReference type="PANTHER" id="PTHR31928">
    <property type="entry name" value="EXPRESSED PROTEIN"/>
    <property type="match status" value="1"/>
</dbReference>
<accession>A0AAD9TTU7</accession>
<name>A0AAD9TTU7_9ROSI</name>
<feature type="compositionally biased region" description="Polar residues" evidence="1">
    <location>
        <begin position="321"/>
        <end position="334"/>
    </location>
</feature>
<feature type="compositionally biased region" description="Polar residues" evidence="1">
    <location>
        <begin position="184"/>
        <end position="193"/>
    </location>
</feature>
<dbReference type="PANTHER" id="PTHR31928:SF4">
    <property type="entry name" value="OS08G0541500 PROTEIN"/>
    <property type="match status" value="1"/>
</dbReference>
<reference evidence="4" key="1">
    <citation type="journal article" date="2023" name="Plant J.">
        <title>Genome sequences and population genomics provide insights into the demographic history, inbreeding, and mutation load of two 'living fossil' tree species of Dipteronia.</title>
        <authorList>
            <person name="Feng Y."/>
            <person name="Comes H.P."/>
            <person name="Chen J."/>
            <person name="Zhu S."/>
            <person name="Lu R."/>
            <person name="Zhang X."/>
            <person name="Li P."/>
            <person name="Qiu J."/>
            <person name="Olsen K.M."/>
            <person name="Qiu Y."/>
        </authorList>
    </citation>
    <scope>NUCLEOTIDE SEQUENCE</scope>
    <source>
        <strain evidence="4">KIB01</strain>
    </source>
</reference>
<evidence type="ECO:0000313" key="4">
    <source>
        <dbReference type="EMBL" id="KAK2641892.1"/>
    </source>
</evidence>
<dbReference type="InterPro" id="IPR048297">
    <property type="entry name" value="DUF936_dom_pln"/>
</dbReference>
<organism evidence="4 5">
    <name type="scientific">Dipteronia dyeriana</name>
    <dbReference type="NCBI Taxonomy" id="168575"/>
    <lineage>
        <taxon>Eukaryota</taxon>
        <taxon>Viridiplantae</taxon>
        <taxon>Streptophyta</taxon>
        <taxon>Embryophyta</taxon>
        <taxon>Tracheophyta</taxon>
        <taxon>Spermatophyta</taxon>
        <taxon>Magnoliopsida</taxon>
        <taxon>eudicotyledons</taxon>
        <taxon>Gunneridae</taxon>
        <taxon>Pentapetalae</taxon>
        <taxon>rosids</taxon>
        <taxon>malvids</taxon>
        <taxon>Sapindales</taxon>
        <taxon>Sapindaceae</taxon>
        <taxon>Hippocastanoideae</taxon>
        <taxon>Acereae</taxon>
        <taxon>Dipteronia</taxon>
    </lineage>
</organism>
<dbReference type="Pfam" id="PF06075">
    <property type="entry name" value="DUF936"/>
    <property type="match status" value="1"/>
</dbReference>
<keyword evidence="5" id="KW-1185">Reference proteome</keyword>
<feature type="domain" description="DUF936" evidence="2">
    <location>
        <begin position="4"/>
        <end position="120"/>
    </location>
</feature>
<feature type="compositionally biased region" description="Polar residues" evidence="1">
    <location>
        <begin position="730"/>
        <end position="741"/>
    </location>
</feature>
<feature type="compositionally biased region" description="Basic and acidic residues" evidence="1">
    <location>
        <begin position="174"/>
        <end position="183"/>
    </location>
</feature>
<proteinExistence type="predicted"/>
<feature type="region of interest" description="Disordered" evidence="1">
    <location>
        <begin position="130"/>
        <end position="159"/>
    </location>
</feature>
<evidence type="ECO:0000256" key="1">
    <source>
        <dbReference type="SAM" id="MobiDB-lite"/>
    </source>
</evidence>
<dbReference type="AlphaFoldDB" id="A0AAD9TTU7"/>
<feature type="compositionally biased region" description="Polar residues" evidence="1">
    <location>
        <begin position="356"/>
        <end position="367"/>
    </location>
</feature>
<evidence type="ECO:0000313" key="5">
    <source>
        <dbReference type="Proteomes" id="UP001280121"/>
    </source>
</evidence>
<gene>
    <name evidence="4" type="ORF">Ddye_023655</name>
</gene>
<sequence>MANLVPGVLLKLLQHMNTDVKVAGEHRSSLLQVVSIVPALAGGELFSNQGFYLKVSDSSHATYVSLPDEHDDLILSDKIQLGQFIHVEKFESASPVPILRGVRPVPGRHPCVGSPEDIVATHSLGFLNNDNKTSSTSSSCSKPGEKVKAPLKPVSGNNHVGETKLAKIRLNGGAKDDHFDKKTPTLSRSKSQLSKQALNIDVKKESLGKLKSLRSRSIPSSPTSCYSLPTSFEKFANGIKQQSKIKGSDKAIMKGASVEKVSSVRGASPTGRRVPVIKNLAQGFEFGAKALRKSWEGNLEVKTRENSKLRASKHDPRLDARSTSAPRKSTSSERLPSKEENKHQISTKSSKEDNKVQISSKKVTSNGVLDDQEKPNKQRMSIGRKSGESNNNGFPGNLVKVPINSKRLTDGSVSWSALPSSLAKLGKEVMKHRDAAQIAAIEAMQEASAAESLLRCLSLYSELTSSAKEDNPQPAVEQFLTLHSSLNNSRMIADSLTKMIPVGSSPNHEGNPSEEALKVTSERRKHAASWIQAALATNLSPFSVFSKEPTSTTIPSAAPAQGIKISTGSQPMLVLENSTKNASAKIQVKSRPTVVSKLVASGALRRPGDGPTIAQKAQAQPLPDWFRGDGLDEAVDMAEMLRMESQDWFLGFVEKFLDADVDSSTLSDNGQIAGMLTQLKSVNDWLDEIGSRKDEGEAPHVSAETIDRLRKKIYEYLLTHVESAAAALGNGSQPSPQIRATETTKSKR</sequence>
<comment type="caution">
    <text evidence="4">The sequence shown here is derived from an EMBL/GenBank/DDBJ whole genome shotgun (WGS) entry which is preliminary data.</text>
</comment>
<feature type="region of interest" description="Disordered" evidence="1">
    <location>
        <begin position="302"/>
        <end position="397"/>
    </location>
</feature>
<feature type="domain" description="DUF6857" evidence="3">
    <location>
        <begin position="403"/>
        <end position="728"/>
    </location>
</feature>